<keyword evidence="4" id="KW-1133">Transmembrane helix</keyword>
<evidence type="ECO:0000256" key="1">
    <source>
        <dbReference type="ARBA" id="ARBA00022857"/>
    </source>
</evidence>
<keyword evidence="1" id="KW-0521">NADP</keyword>
<feature type="transmembrane region" description="Helical" evidence="4">
    <location>
        <begin position="87"/>
        <end position="107"/>
    </location>
</feature>
<feature type="transmembrane region" description="Helical" evidence="4">
    <location>
        <begin position="873"/>
        <end position="903"/>
    </location>
</feature>
<feature type="transmembrane region" description="Helical" evidence="4">
    <location>
        <begin position="787"/>
        <end position="808"/>
    </location>
</feature>
<dbReference type="SUPFAM" id="SSF55347">
    <property type="entry name" value="Glyceraldehyde-3-phosphate dehydrogenase-like, C-terminal domain"/>
    <property type="match status" value="1"/>
</dbReference>
<evidence type="ECO:0000313" key="6">
    <source>
        <dbReference type="EMBL" id="KAF2559675.1"/>
    </source>
</evidence>
<dbReference type="PANTHER" id="PTHR43070:SF5">
    <property type="entry name" value="HOMOSERINE DEHYDROGENASE"/>
    <property type="match status" value="1"/>
</dbReference>
<dbReference type="Proteomes" id="UP000712281">
    <property type="component" value="Unassembled WGS sequence"/>
</dbReference>
<feature type="region of interest" description="Disordered" evidence="3">
    <location>
        <begin position="474"/>
        <end position="500"/>
    </location>
</feature>
<accession>A0A8S9HMH7</accession>
<feature type="transmembrane region" description="Helical" evidence="4">
    <location>
        <begin position="336"/>
        <end position="358"/>
    </location>
</feature>
<feature type="transmembrane region" description="Helical" evidence="4">
    <location>
        <begin position="191"/>
        <end position="212"/>
    </location>
</feature>
<evidence type="ECO:0000256" key="2">
    <source>
        <dbReference type="ARBA" id="ARBA00023002"/>
    </source>
</evidence>
<feature type="transmembrane region" description="Helical" evidence="4">
    <location>
        <begin position="156"/>
        <end position="179"/>
    </location>
</feature>
<feature type="region of interest" description="Disordered" evidence="3">
    <location>
        <begin position="1"/>
        <end position="26"/>
    </location>
</feature>
<organism evidence="6 7">
    <name type="scientific">Brassica cretica</name>
    <name type="common">Mustard</name>
    <dbReference type="NCBI Taxonomy" id="69181"/>
    <lineage>
        <taxon>Eukaryota</taxon>
        <taxon>Viridiplantae</taxon>
        <taxon>Streptophyta</taxon>
        <taxon>Embryophyta</taxon>
        <taxon>Tracheophyta</taxon>
        <taxon>Spermatophyta</taxon>
        <taxon>Magnoliopsida</taxon>
        <taxon>eudicotyledons</taxon>
        <taxon>Gunneridae</taxon>
        <taxon>Pentapetalae</taxon>
        <taxon>rosids</taxon>
        <taxon>malvids</taxon>
        <taxon>Brassicales</taxon>
        <taxon>Brassicaceae</taxon>
        <taxon>Brassiceae</taxon>
        <taxon>Brassica</taxon>
    </lineage>
</organism>
<dbReference type="Gene3D" id="3.30.360.10">
    <property type="entry name" value="Dihydrodipicolinate Reductase, domain 2"/>
    <property type="match status" value="1"/>
</dbReference>
<feature type="transmembrane region" description="Helical" evidence="4">
    <location>
        <begin position="737"/>
        <end position="767"/>
    </location>
</feature>
<dbReference type="Gene3D" id="3.40.50.720">
    <property type="entry name" value="NAD(P)-binding Rossmann-like Domain"/>
    <property type="match status" value="1"/>
</dbReference>
<gene>
    <name evidence="6" type="ORF">F2Q68_00017248</name>
</gene>
<keyword evidence="2" id="KW-0560">Oxidoreductase</keyword>
<evidence type="ECO:0000256" key="3">
    <source>
        <dbReference type="SAM" id="MobiDB-lite"/>
    </source>
</evidence>
<keyword evidence="4" id="KW-0472">Membrane</keyword>
<dbReference type="GO" id="GO:0004412">
    <property type="term" value="F:homoserine dehydrogenase activity"/>
    <property type="evidence" value="ECO:0007669"/>
    <property type="project" value="InterPro"/>
</dbReference>
<dbReference type="InterPro" id="IPR001342">
    <property type="entry name" value="HDH_cat"/>
</dbReference>
<dbReference type="EMBL" id="QGKW02001940">
    <property type="protein sequence ID" value="KAF2559675.1"/>
    <property type="molecule type" value="Genomic_DNA"/>
</dbReference>
<dbReference type="GO" id="GO:0009090">
    <property type="term" value="P:homoserine biosynthetic process"/>
    <property type="evidence" value="ECO:0007669"/>
    <property type="project" value="TreeGrafter"/>
</dbReference>
<feature type="transmembrane region" description="Helical" evidence="4">
    <location>
        <begin position="286"/>
        <end position="316"/>
    </location>
</feature>
<dbReference type="InterPro" id="IPR011147">
    <property type="entry name" value="Bifunc_Aspkin/hSer_DH"/>
</dbReference>
<dbReference type="Pfam" id="PF00742">
    <property type="entry name" value="Homoserine_dh"/>
    <property type="match status" value="1"/>
</dbReference>
<comment type="caution">
    <text evidence="6">The sequence shown here is derived from an EMBL/GenBank/DDBJ whole genome shotgun (WGS) entry which is preliminary data.</text>
</comment>
<dbReference type="GO" id="GO:0009067">
    <property type="term" value="P:aspartate family amino acid biosynthetic process"/>
    <property type="evidence" value="ECO:0007669"/>
    <property type="project" value="InterPro"/>
</dbReference>
<dbReference type="AlphaFoldDB" id="A0A8S9HMH7"/>
<evidence type="ECO:0000259" key="5">
    <source>
        <dbReference type="Pfam" id="PF00742"/>
    </source>
</evidence>
<evidence type="ECO:0000313" key="7">
    <source>
        <dbReference type="Proteomes" id="UP000712281"/>
    </source>
</evidence>
<proteinExistence type="predicted"/>
<keyword evidence="4" id="KW-0812">Transmembrane</keyword>
<reference evidence="6" key="1">
    <citation type="submission" date="2019-12" db="EMBL/GenBank/DDBJ databases">
        <title>Genome sequencing and annotation of Brassica cretica.</title>
        <authorList>
            <person name="Studholme D.J."/>
            <person name="Sarris P.F."/>
        </authorList>
    </citation>
    <scope>NUCLEOTIDE SEQUENCE</scope>
    <source>
        <strain evidence="6">PFS-001/15</strain>
        <tissue evidence="6">Leaf</tissue>
    </source>
</reference>
<name>A0A8S9HMH7_BRACR</name>
<sequence length="1004" mass="107078">MDSGQLTKPDPPEPPDPPSSPVRTSDRSFSPVKALILCKSHIINGVSFLDRSVFSKRLSISSFHLLLLSSASESFMTPNLNMKFSQISVYSAFGVLWLSISSLILVLRSSSTSVPVAGLLVLGLGSSNGLITAECSLFLLVLLSPVAVTVCFTSQLVNLVVASYTGCSALITTSCFIHLPTIQVVSLRFSNLFTGVVLIVLEWSPGLLLTLVRPFTALDGVMSDISIPWVLFVDIYCPLSSSMECVPLPSSSSTLSGFVSGSKTFKIRDTSDIEVLIKGSSKWCSIAYVCVAISRIVNCALAAVSISGIISLNVIFNSQGLLSLCSLVVETRGPLHAISCLSVLYASIILCFIGCASAEEFMEKLPQYDGDLAKERLEAENSGEVLRYVGVVDAVNQKGTVELRRYKKEHPFAQMAGSDNIIAFTTTRYKDHPLIVRGPGAGAQVTAGGIFSDMLRLASYLVLIVRDSPAFSSSAMDSGQLTEPDPPEPPNPPSSPVRTSNRSFSPVKFLILCKSHIINGVSFLDRSVFSKRLSISSFHLLLLSSASESFMSPDLNMKFSQISVYSASGVLWLGLGSSNGLITAECSLFLWVSLSPVAVNVCFTSQLVNLVVASCPGCSALITTSCFIHLPTSQVVSLRFSNLFTGVVLIVLESSHGLSLTLVRPFTALDGVMSDISISWVLFVDIYCPFSSSMECVPLPISSSTLSGFVSGSKTFQIRDTSDIEVLIKGSSKWCSIAYVCVAISRIVNCALAAVSISGIISLNVVFNSQGLLSLCSLVVETRGPLHAISCLSVLYASILLCFILDVVMSDISIPWVLFVDIYCPLSSSMECVPLPISSSTLSGFVSGSKTFKIRDTSDIEVLIKGSSKWCSIAYVCVAISRIVNCALAAVSISGIISLNVIFNSQGLLSLCSLVVETRGPLHAISCLSVLQILLRPVGEVVAGGARLSEVDGPLGEVVVGGARRSKVDGPVDEVVTGGVAKWMGHKTKSLQLDSMFPIVDDRK</sequence>
<feature type="transmembrane region" description="Helical" evidence="4">
    <location>
        <begin position="119"/>
        <end position="144"/>
    </location>
</feature>
<protein>
    <recommendedName>
        <fullName evidence="5">Homoserine dehydrogenase catalytic domain-containing protein</fullName>
    </recommendedName>
</protein>
<dbReference type="PANTHER" id="PTHR43070">
    <property type="match status" value="1"/>
</dbReference>
<evidence type="ECO:0000256" key="4">
    <source>
        <dbReference type="SAM" id="Phobius"/>
    </source>
</evidence>
<feature type="domain" description="Homoserine dehydrogenase catalytic" evidence="5">
    <location>
        <begin position="366"/>
        <end position="455"/>
    </location>
</feature>